<dbReference type="GO" id="GO:0015979">
    <property type="term" value="P:photosynthesis"/>
    <property type="evidence" value="ECO:0007669"/>
    <property type="project" value="InterPro"/>
</dbReference>
<organism evidence="1 2">
    <name type="scientific">Coptis chinensis</name>
    <dbReference type="NCBI Taxonomy" id="261450"/>
    <lineage>
        <taxon>Eukaryota</taxon>
        <taxon>Viridiplantae</taxon>
        <taxon>Streptophyta</taxon>
        <taxon>Embryophyta</taxon>
        <taxon>Tracheophyta</taxon>
        <taxon>Spermatophyta</taxon>
        <taxon>Magnoliopsida</taxon>
        <taxon>Ranunculales</taxon>
        <taxon>Ranunculaceae</taxon>
        <taxon>Coptidoideae</taxon>
        <taxon>Coptis</taxon>
    </lineage>
</organism>
<reference evidence="1 2" key="1">
    <citation type="submission" date="2020-10" db="EMBL/GenBank/DDBJ databases">
        <title>The Coptis chinensis genome and diversification of protoberbering-type alkaloids.</title>
        <authorList>
            <person name="Wang B."/>
            <person name="Shu S."/>
            <person name="Song C."/>
            <person name="Liu Y."/>
        </authorList>
    </citation>
    <scope>NUCLEOTIDE SEQUENCE [LARGE SCALE GENOMIC DNA]</scope>
    <source>
        <strain evidence="1">HL-2020</strain>
        <tissue evidence="1">Leaf</tissue>
    </source>
</reference>
<dbReference type="InterPro" id="IPR036408">
    <property type="entry name" value="PSI_PsaA/B_sf"/>
</dbReference>
<dbReference type="EMBL" id="JADFTS010000009">
    <property type="protein sequence ID" value="KAF9589203.1"/>
    <property type="molecule type" value="Genomic_DNA"/>
</dbReference>
<dbReference type="GO" id="GO:0009579">
    <property type="term" value="C:thylakoid"/>
    <property type="evidence" value="ECO:0007669"/>
    <property type="project" value="InterPro"/>
</dbReference>
<dbReference type="Pfam" id="PF00223">
    <property type="entry name" value="PsaA_PsaB"/>
    <property type="match status" value="1"/>
</dbReference>
<evidence type="ECO:0000313" key="2">
    <source>
        <dbReference type="Proteomes" id="UP000631114"/>
    </source>
</evidence>
<gene>
    <name evidence="1" type="ORF">IFM89_019712</name>
</gene>
<protein>
    <submittedName>
        <fullName evidence="1">Uncharacterized protein</fullName>
    </submittedName>
</protein>
<comment type="caution">
    <text evidence="1">The sequence shown here is derived from an EMBL/GenBank/DDBJ whole genome shotgun (WGS) entry which is preliminary data.</text>
</comment>
<evidence type="ECO:0000313" key="1">
    <source>
        <dbReference type="EMBL" id="KAF9589203.1"/>
    </source>
</evidence>
<dbReference type="SUPFAM" id="SSF81558">
    <property type="entry name" value="Photosystem I subunits PsaA/PsaB"/>
    <property type="match status" value="1"/>
</dbReference>
<dbReference type="Gene3D" id="1.20.1130.10">
    <property type="entry name" value="Photosystem I PsaA/PsaB"/>
    <property type="match status" value="1"/>
</dbReference>
<sequence length="166" mass="18804">MRFEGKEITHLFDRGEQAIRRGDSEIAEAWSDQGSWQGNFESWVQGPFTVRPIAHAIWDPHFGQPVWKPLLKEVLSGPMNIAYYGVYRWCGLVTPTTKWKPKRLSGSKCESAPQPSFVGTLEYGRGAYPILVCTLVPISSLQRGREQLGSFIRLITLRSRVQILSP</sequence>
<dbReference type="AlphaFoldDB" id="A0A835H0A0"/>
<accession>A0A835H0A0</accession>
<dbReference type="InterPro" id="IPR001280">
    <property type="entry name" value="PSI_PsaA/B"/>
</dbReference>
<dbReference type="Proteomes" id="UP000631114">
    <property type="component" value="Unassembled WGS sequence"/>
</dbReference>
<dbReference type="GO" id="GO:0016020">
    <property type="term" value="C:membrane"/>
    <property type="evidence" value="ECO:0007669"/>
    <property type="project" value="InterPro"/>
</dbReference>
<proteinExistence type="predicted"/>
<name>A0A835H0A0_9MAGN</name>
<keyword evidence="2" id="KW-1185">Reference proteome</keyword>